<dbReference type="Proteomes" id="UP000531561">
    <property type="component" value="Unassembled WGS sequence"/>
</dbReference>
<dbReference type="RefSeq" id="XP_037197095.1">
    <property type="nucleotide sequence ID" value="XM_037330762.1"/>
</dbReference>
<evidence type="ECO:0000313" key="1">
    <source>
        <dbReference type="EMBL" id="KAF5878150.1"/>
    </source>
</evidence>
<comment type="caution">
    <text evidence="1">The sequence shown here is derived from an EMBL/GenBank/DDBJ whole genome shotgun (WGS) entry which is preliminary data.</text>
</comment>
<dbReference type="GeneID" id="59254454"/>
<protein>
    <submittedName>
        <fullName evidence="1">Uncharacterized protein</fullName>
    </submittedName>
</protein>
<accession>A0A8H6B2Y9</accession>
<dbReference type="AlphaFoldDB" id="A0A8H6B2Y9"/>
<evidence type="ECO:0000313" key="2">
    <source>
        <dbReference type="Proteomes" id="UP000531561"/>
    </source>
</evidence>
<name>A0A8H6B2Y9_9HELO</name>
<reference evidence="1 2" key="1">
    <citation type="journal article" date="2020" name="Phytopathology">
        <title>A high-quality genome resource of Botrytis fragariae, a new and rapidly spreading fungal pathogen causing strawberry gray mold in the U.S.A.</title>
        <authorList>
            <person name="Wu Y."/>
            <person name="Saski C.A."/>
            <person name="Schnabel G."/>
            <person name="Xiao S."/>
            <person name="Hu M."/>
        </authorList>
    </citation>
    <scope>NUCLEOTIDE SEQUENCE [LARGE SCALE GENOMIC DNA]</scope>
    <source>
        <strain evidence="1 2">BVB16</strain>
    </source>
</reference>
<keyword evidence="2" id="KW-1185">Reference proteome</keyword>
<dbReference type="OrthoDB" id="10596070at2759"/>
<organism evidence="1 2">
    <name type="scientific">Botrytis fragariae</name>
    <dbReference type="NCBI Taxonomy" id="1964551"/>
    <lineage>
        <taxon>Eukaryota</taxon>
        <taxon>Fungi</taxon>
        <taxon>Dikarya</taxon>
        <taxon>Ascomycota</taxon>
        <taxon>Pezizomycotina</taxon>
        <taxon>Leotiomycetes</taxon>
        <taxon>Helotiales</taxon>
        <taxon>Sclerotiniaceae</taxon>
        <taxon>Botrytis</taxon>
    </lineage>
</organism>
<proteinExistence type="predicted"/>
<dbReference type="EMBL" id="JABFCT010000002">
    <property type="protein sequence ID" value="KAF5878150.1"/>
    <property type="molecule type" value="Genomic_DNA"/>
</dbReference>
<sequence>MAFGNQNFSYVQIHQMAHWTLEMNGILSLIDLRNFTSFRILVSRFGIIGWCLEFGTTTLSEIDINYVCWVVLTDTFYYTRSSIATLSIGFSEETDAVDPPGNLNNTPVVRCLICTRNHPTGDHRGLCTWHRCRDN</sequence>
<gene>
    <name evidence="1" type="ORF">Bfra_000317</name>
</gene>